<gene>
    <name evidence="1" type="ORF">LTR05_003227</name>
</gene>
<organism evidence="1 2">
    <name type="scientific">Lithohypha guttulata</name>
    <dbReference type="NCBI Taxonomy" id="1690604"/>
    <lineage>
        <taxon>Eukaryota</taxon>
        <taxon>Fungi</taxon>
        <taxon>Dikarya</taxon>
        <taxon>Ascomycota</taxon>
        <taxon>Pezizomycotina</taxon>
        <taxon>Eurotiomycetes</taxon>
        <taxon>Chaetothyriomycetidae</taxon>
        <taxon>Chaetothyriales</taxon>
        <taxon>Trichomeriaceae</taxon>
        <taxon>Lithohypha</taxon>
    </lineage>
</organism>
<dbReference type="PANTHER" id="PTHR38115:SF1">
    <property type="entry name" value="LIPOCALIN-LIKE DOMAIN-CONTAINING PROTEIN"/>
    <property type="match status" value="1"/>
</dbReference>
<reference evidence="1 2" key="1">
    <citation type="submission" date="2023-08" db="EMBL/GenBank/DDBJ databases">
        <title>Black Yeasts Isolated from many extreme environments.</title>
        <authorList>
            <person name="Coleine C."/>
            <person name="Stajich J.E."/>
            <person name="Selbmann L."/>
        </authorList>
    </citation>
    <scope>NUCLEOTIDE SEQUENCE [LARGE SCALE GENOMIC DNA]</scope>
    <source>
        <strain evidence="1 2">CCFEE 5910</strain>
    </source>
</reference>
<dbReference type="SUPFAM" id="SSF50814">
    <property type="entry name" value="Lipocalins"/>
    <property type="match status" value="1"/>
</dbReference>
<evidence type="ECO:0000313" key="2">
    <source>
        <dbReference type="Proteomes" id="UP001309876"/>
    </source>
</evidence>
<proteinExistence type="predicted"/>
<keyword evidence="2" id="KW-1185">Reference proteome</keyword>
<dbReference type="PANTHER" id="PTHR38115">
    <property type="entry name" value="LIPOCALIN-LIKE DOMAIN-CONTAINING PROTEIN"/>
    <property type="match status" value="1"/>
</dbReference>
<dbReference type="AlphaFoldDB" id="A0AAN7T5C2"/>
<protein>
    <submittedName>
        <fullName evidence="1">Uncharacterized protein</fullName>
    </submittedName>
</protein>
<comment type="caution">
    <text evidence="1">The sequence shown here is derived from an EMBL/GenBank/DDBJ whole genome shotgun (WGS) entry which is preliminary data.</text>
</comment>
<accession>A0AAN7T5C2</accession>
<name>A0AAN7T5C2_9EURO</name>
<dbReference type="Gene3D" id="2.40.128.20">
    <property type="match status" value="1"/>
</dbReference>
<dbReference type="Proteomes" id="UP001309876">
    <property type="component" value="Unassembled WGS sequence"/>
</dbReference>
<sequence>MACPKETNNRALNGKFVMNKSLSDNLDSMLALQGLSWFTRKAISFATVTLTIKEYQDDKSLYHIDISSNASGLSTTQENRTMDWEDRPHKDKIFGNVKGRSRLVKLSTTAFEPCEPYNESDTQFLQGKILKDGTTASKFLEDEVVQSYVKNQDAGHGWSAEQVWNFEEVQGKRYYTRRIVSRSSDGTKSERVRLVYDYLGVTKEEDDGLAYGEE</sequence>
<evidence type="ECO:0000313" key="1">
    <source>
        <dbReference type="EMBL" id="KAK5089003.1"/>
    </source>
</evidence>
<dbReference type="InterPro" id="IPR012674">
    <property type="entry name" value="Calycin"/>
</dbReference>
<dbReference type="InterPro" id="IPR053037">
    <property type="entry name" value="Pericyclase_pydY-like"/>
</dbReference>
<dbReference type="EMBL" id="JAVRRJ010000002">
    <property type="protein sequence ID" value="KAK5089003.1"/>
    <property type="molecule type" value="Genomic_DNA"/>
</dbReference>